<name>A0A6A7APX1_9PLEO</name>
<dbReference type="EMBL" id="MU006349">
    <property type="protein sequence ID" value="KAF2845336.1"/>
    <property type="molecule type" value="Genomic_DNA"/>
</dbReference>
<organism evidence="1 2">
    <name type="scientific">Plenodomus tracheiphilus IPT5</name>
    <dbReference type="NCBI Taxonomy" id="1408161"/>
    <lineage>
        <taxon>Eukaryota</taxon>
        <taxon>Fungi</taxon>
        <taxon>Dikarya</taxon>
        <taxon>Ascomycota</taxon>
        <taxon>Pezizomycotina</taxon>
        <taxon>Dothideomycetes</taxon>
        <taxon>Pleosporomycetidae</taxon>
        <taxon>Pleosporales</taxon>
        <taxon>Pleosporineae</taxon>
        <taxon>Leptosphaeriaceae</taxon>
        <taxon>Plenodomus</taxon>
    </lineage>
</organism>
<accession>A0A6A7APX1</accession>
<proteinExistence type="predicted"/>
<protein>
    <submittedName>
        <fullName evidence="1">Uncharacterized protein</fullName>
    </submittedName>
</protein>
<sequence length="55" mass="6223">MSCVGMVLWFNATCQEVYLTCRGPTGTQHRRHRGNCVTGHSDMSQKVTHIMLLTE</sequence>
<dbReference type="AlphaFoldDB" id="A0A6A7APX1"/>
<dbReference type="Proteomes" id="UP000799423">
    <property type="component" value="Unassembled WGS sequence"/>
</dbReference>
<evidence type="ECO:0000313" key="2">
    <source>
        <dbReference type="Proteomes" id="UP000799423"/>
    </source>
</evidence>
<reference evidence="1" key="1">
    <citation type="submission" date="2020-01" db="EMBL/GenBank/DDBJ databases">
        <authorList>
            <consortium name="DOE Joint Genome Institute"/>
            <person name="Haridas S."/>
            <person name="Albert R."/>
            <person name="Binder M."/>
            <person name="Bloem J."/>
            <person name="Labutti K."/>
            <person name="Salamov A."/>
            <person name="Andreopoulos B."/>
            <person name="Baker S.E."/>
            <person name="Barry K."/>
            <person name="Bills G."/>
            <person name="Bluhm B.H."/>
            <person name="Cannon C."/>
            <person name="Castanera R."/>
            <person name="Culley D.E."/>
            <person name="Daum C."/>
            <person name="Ezra D."/>
            <person name="Gonzalez J.B."/>
            <person name="Henrissat B."/>
            <person name="Kuo A."/>
            <person name="Liang C."/>
            <person name="Lipzen A."/>
            <person name="Lutzoni F."/>
            <person name="Magnuson J."/>
            <person name="Mondo S."/>
            <person name="Nolan M."/>
            <person name="Ohm R."/>
            <person name="Pangilinan J."/>
            <person name="Park H.-J."/>
            <person name="Ramirez L."/>
            <person name="Alfaro M."/>
            <person name="Sun H."/>
            <person name="Tritt A."/>
            <person name="Yoshinaga Y."/>
            <person name="Zwiers L.-H."/>
            <person name="Turgeon B.G."/>
            <person name="Goodwin S.B."/>
            <person name="Spatafora J.W."/>
            <person name="Crous P.W."/>
            <person name="Grigoriev I.V."/>
        </authorList>
    </citation>
    <scope>NUCLEOTIDE SEQUENCE</scope>
    <source>
        <strain evidence="1">IPT5</strain>
    </source>
</reference>
<gene>
    <name evidence="1" type="ORF">T440DRAFT_278791</name>
</gene>
<evidence type="ECO:0000313" key="1">
    <source>
        <dbReference type="EMBL" id="KAF2845336.1"/>
    </source>
</evidence>
<keyword evidence="2" id="KW-1185">Reference proteome</keyword>